<feature type="compositionally biased region" description="Polar residues" evidence="3">
    <location>
        <begin position="759"/>
        <end position="771"/>
    </location>
</feature>
<keyword evidence="2" id="KW-0862">Zinc</keyword>
<dbReference type="InterPro" id="IPR047415">
    <property type="entry name" value="Pcf11_CID"/>
</dbReference>
<dbReference type="SMART" id="SM00582">
    <property type="entry name" value="RPR"/>
    <property type="match status" value="1"/>
</dbReference>
<feature type="region of interest" description="Disordered" evidence="3">
    <location>
        <begin position="206"/>
        <end position="234"/>
    </location>
</feature>
<feature type="compositionally biased region" description="Polar residues" evidence="3">
    <location>
        <begin position="574"/>
        <end position="588"/>
    </location>
</feature>
<keyword evidence="1" id="KW-0507">mRNA processing</keyword>
<dbReference type="InterPro" id="IPR045154">
    <property type="entry name" value="PCF11-like"/>
</dbReference>
<dbReference type="PANTHER" id="PTHR15921">
    <property type="entry name" value="PRE-MRNA CLEAVAGE COMPLEX II"/>
    <property type="match status" value="1"/>
</dbReference>
<dbReference type="GO" id="GO:0031124">
    <property type="term" value="P:mRNA 3'-end processing"/>
    <property type="evidence" value="ECO:0007669"/>
    <property type="project" value="InterPro"/>
</dbReference>
<keyword evidence="2" id="KW-0863">Zinc-finger</keyword>
<dbReference type="PROSITE" id="PS51391">
    <property type="entry name" value="CID"/>
    <property type="match status" value="1"/>
</dbReference>
<dbReference type="GO" id="GO:0006369">
    <property type="term" value="P:termination of RNA polymerase II transcription"/>
    <property type="evidence" value="ECO:0007669"/>
    <property type="project" value="InterPro"/>
</dbReference>
<organism evidence="6 7">
    <name type="scientific">Buddleja alternifolia</name>
    <dbReference type="NCBI Taxonomy" id="168488"/>
    <lineage>
        <taxon>Eukaryota</taxon>
        <taxon>Viridiplantae</taxon>
        <taxon>Streptophyta</taxon>
        <taxon>Embryophyta</taxon>
        <taxon>Tracheophyta</taxon>
        <taxon>Spermatophyta</taxon>
        <taxon>Magnoliopsida</taxon>
        <taxon>eudicotyledons</taxon>
        <taxon>Gunneridae</taxon>
        <taxon>Pentapetalae</taxon>
        <taxon>asterids</taxon>
        <taxon>lamiids</taxon>
        <taxon>Lamiales</taxon>
        <taxon>Scrophulariaceae</taxon>
        <taxon>Buddlejeae</taxon>
        <taxon>Buddleja</taxon>
    </lineage>
</organism>
<protein>
    <recommendedName>
        <fullName evidence="8">Pre-mRNA cleavage complex 2 protein Pcf11</fullName>
    </recommendedName>
</protein>
<evidence type="ECO:0000259" key="4">
    <source>
        <dbReference type="PROSITE" id="PS50157"/>
    </source>
</evidence>
<dbReference type="PROSITE" id="PS50157">
    <property type="entry name" value="ZINC_FINGER_C2H2_2"/>
    <property type="match status" value="1"/>
</dbReference>
<dbReference type="CDD" id="cd16982">
    <property type="entry name" value="CID_Pcf11"/>
    <property type="match status" value="1"/>
</dbReference>
<feature type="region of interest" description="Disordered" evidence="3">
    <location>
        <begin position="532"/>
        <end position="683"/>
    </location>
</feature>
<evidence type="ECO:0008006" key="8">
    <source>
        <dbReference type="Google" id="ProtNLM"/>
    </source>
</evidence>
<feature type="domain" description="C2H2-type" evidence="4">
    <location>
        <begin position="889"/>
        <end position="916"/>
    </location>
</feature>
<dbReference type="GO" id="GO:0008270">
    <property type="term" value="F:zinc ion binding"/>
    <property type="evidence" value="ECO:0007669"/>
    <property type="project" value="UniProtKB-KW"/>
</dbReference>
<dbReference type="Gene3D" id="1.25.40.90">
    <property type="match status" value="1"/>
</dbReference>
<dbReference type="GO" id="GO:0000993">
    <property type="term" value="F:RNA polymerase II complex binding"/>
    <property type="evidence" value="ECO:0007669"/>
    <property type="project" value="InterPro"/>
</dbReference>
<dbReference type="InterPro" id="IPR013087">
    <property type="entry name" value="Znf_C2H2_type"/>
</dbReference>
<keyword evidence="7" id="KW-1185">Reference proteome</keyword>
<feature type="domain" description="CID" evidence="5">
    <location>
        <begin position="79"/>
        <end position="207"/>
    </location>
</feature>
<dbReference type="EMBL" id="WHWC01000009">
    <property type="protein sequence ID" value="KAG8376670.1"/>
    <property type="molecule type" value="Genomic_DNA"/>
</dbReference>
<dbReference type="FunFam" id="1.25.40.90:FF:000023">
    <property type="entry name" value="polyadenylation and cleavage factor homolog 4"/>
    <property type="match status" value="1"/>
</dbReference>
<dbReference type="Pfam" id="PF23228">
    <property type="entry name" value="zf_PCFS4"/>
    <property type="match status" value="1"/>
</dbReference>
<reference evidence="6" key="1">
    <citation type="submission" date="2019-10" db="EMBL/GenBank/DDBJ databases">
        <authorList>
            <person name="Zhang R."/>
            <person name="Pan Y."/>
            <person name="Wang J."/>
            <person name="Ma R."/>
            <person name="Yu S."/>
        </authorList>
    </citation>
    <scope>NUCLEOTIDE SEQUENCE</scope>
    <source>
        <strain evidence="6">LA-IB0</strain>
        <tissue evidence="6">Leaf</tissue>
    </source>
</reference>
<feature type="compositionally biased region" description="Basic and acidic residues" evidence="3">
    <location>
        <begin position="12"/>
        <end position="25"/>
    </location>
</feature>
<evidence type="ECO:0000259" key="5">
    <source>
        <dbReference type="PROSITE" id="PS51391"/>
    </source>
</evidence>
<dbReference type="InterPro" id="IPR008942">
    <property type="entry name" value="ENTH_VHS"/>
</dbReference>
<comment type="caution">
    <text evidence="6">The sequence shown here is derived from an EMBL/GenBank/DDBJ whole genome shotgun (WGS) entry which is preliminary data.</text>
</comment>
<feature type="region of interest" description="Disordered" evidence="3">
    <location>
        <begin position="793"/>
        <end position="852"/>
    </location>
</feature>
<dbReference type="Pfam" id="PF04818">
    <property type="entry name" value="CID"/>
    <property type="match status" value="1"/>
</dbReference>
<dbReference type="PROSITE" id="PS00028">
    <property type="entry name" value="ZINC_FINGER_C2H2_1"/>
    <property type="match status" value="1"/>
</dbReference>
<evidence type="ECO:0000256" key="1">
    <source>
        <dbReference type="ARBA" id="ARBA00022664"/>
    </source>
</evidence>
<feature type="compositionally biased region" description="Polar residues" evidence="3">
    <location>
        <begin position="815"/>
        <end position="843"/>
    </location>
</feature>
<evidence type="ECO:0000256" key="3">
    <source>
        <dbReference type="SAM" id="MobiDB-lite"/>
    </source>
</evidence>
<dbReference type="PANTHER" id="PTHR15921:SF3">
    <property type="entry name" value="PRE-MRNA CLEAVAGE COMPLEX 2 PROTEIN PCF11"/>
    <property type="match status" value="1"/>
</dbReference>
<evidence type="ECO:0000313" key="6">
    <source>
        <dbReference type="EMBL" id="KAG8376670.1"/>
    </source>
</evidence>
<evidence type="ECO:0000313" key="7">
    <source>
        <dbReference type="Proteomes" id="UP000826271"/>
    </source>
</evidence>
<feature type="region of interest" description="Disordered" evidence="3">
    <location>
        <begin position="1"/>
        <end position="68"/>
    </location>
</feature>
<dbReference type="GO" id="GO:0003729">
    <property type="term" value="F:mRNA binding"/>
    <property type="evidence" value="ECO:0007669"/>
    <property type="project" value="InterPro"/>
</dbReference>
<feature type="compositionally biased region" description="Polar residues" evidence="3">
    <location>
        <begin position="599"/>
        <end position="639"/>
    </location>
</feature>
<feature type="compositionally biased region" description="Polar residues" evidence="3">
    <location>
        <begin position="540"/>
        <end position="556"/>
    </location>
</feature>
<dbReference type="SUPFAM" id="SSF48464">
    <property type="entry name" value="ENTH/VHS domain"/>
    <property type="match status" value="1"/>
</dbReference>
<sequence>MESARRPFGRSLSKEPGLKKPRIAEDPTAPDRSSNGRQGIIQRPIAAISGGGGKVQRERDSESGDSVRGAYQYQPGNQLHQELVNQYKTALAELTFNSKPIITNLTIIAGENSHAAKAIAATVCANIIEVPREQKLPSLYLLDSIVKNIGRDYIKHFASRLPEVFCKVYRQVDPSTHQNMRHLFGTWKGVFPPQTLQMIEKELGFTSTANGSSSGTTTSRPDVQAQRPANSIHVNPKYLEARQRLQTTRARGGSDISGALVSSHEDVEAPRRIAAVTSERSFADPYAKTMQHHHRDQVNDPVRDKIASRAYMDPEYGSNVSGRSGLGTGRVSEEFKEEELEKSFYESGSDVTGKLSNQKNGFDMKHGFGSYVGHKSANSDSHLQLKQNFASRSWKNSEEEEYMWDEMNTRPTDRGAADTSTKDHWAPDSYERLDFDSHLQRPIIDDEASADSLSTEMGQVASGTRIPLSWSEELHPPEGRMLSGPGRNISGYSEGFATGLKTSSNAVGKSPFQSQLAPTHIGSSTLKYSPNVMPGPKVSMAQQRQTLGAASSSIQSPMHHRPPSPSFSAYDPNQLLNNFTERNHTSVGPPTDPRRPPGQRNTGPRGQFSQDSLPLQPQSLRTSSNMMPPLQQRKTVPSTQKRKLEVSEFESSGEGRNLLSSQISGSESRNSSSDQSNPLAIDSPGQSITSSLLTAVAKSGILGSSTSLLGSSTNTDFQEAGLGSSLGSVRPPLPSGPTLLPGSSKEKLEQPPLPPGIGSEQNPEAVNSTSNPFSSLLSTLMAKGLISDSKSDSLLSASTKKPDQPPLDGGPGVASIQSTPVSSISVTMSKSLKSIQDEPSSSKPPEKAADALHESTTKIKNLIGFDFRPNIVRNFHADVISDLLSDLPHQCTICGLSLQLQEQLDRHMEWHSLRVPEQNPLNKTSRTWYASSVDWVSGVDAGDSASDLLEESDEALESSEQMVPADENQCACILCGELFEDFYSRERNEWMFKGAVYLTSPSSELHERTGTKSNTAILSPIVHVNCMSEHSIHVLGLACDVKLVSTNVPLFSPFS</sequence>
<gene>
    <name evidence="6" type="ORF">BUALT_Bualt09G0087900</name>
</gene>
<dbReference type="InterPro" id="IPR057242">
    <property type="entry name" value="PCFS4-like"/>
</dbReference>
<feature type="region of interest" description="Disordered" evidence="3">
    <location>
        <begin position="720"/>
        <end position="771"/>
    </location>
</feature>
<dbReference type="InterPro" id="IPR006569">
    <property type="entry name" value="CID_dom"/>
</dbReference>
<proteinExistence type="predicted"/>
<accession>A0AAV6X5E9</accession>
<name>A0AAV6X5E9_9LAMI</name>
<feature type="compositionally biased region" description="Low complexity" evidence="3">
    <location>
        <begin position="660"/>
        <end position="676"/>
    </location>
</feature>
<evidence type="ECO:0000256" key="2">
    <source>
        <dbReference type="PROSITE-ProRule" id="PRU00042"/>
    </source>
</evidence>
<dbReference type="Proteomes" id="UP000826271">
    <property type="component" value="Unassembled WGS sequence"/>
</dbReference>
<dbReference type="GO" id="GO:0005737">
    <property type="term" value="C:cytoplasm"/>
    <property type="evidence" value="ECO:0007669"/>
    <property type="project" value="TreeGrafter"/>
</dbReference>
<dbReference type="GO" id="GO:0005849">
    <property type="term" value="C:mRNA cleavage factor complex"/>
    <property type="evidence" value="ECO:0007669"/>
    <property type="project" value="TreeGrafter"/>
</dbReference>
<dbReference type="AlphaFoldDB" id="A0AAV6X5E9"/>
<feature type="compositionally biased region" description="Low complexity" evidence="3">
    <location>
        <begin position="206"/>
        <end position="219"/>
    </location>
</feature>
<keyword evidence="2" id="KW-0479">Metal-binding</keyword>